<evidence type="ECO:0000259" key="3">
    <source>
        <dbReference type="Pfam" id="PF18962"/>
    </source>
</evidence>
<proteinExistence type="predicted"/>
<dbReference type="OrthoDB" id="1377350at2"/>
<dbReference type="EMBL" id="JRLX01000010">
    <property type="protein sequence ID" value="KGO86472.1"/>
    <property type="molecule type" value="Genomic_DNA"/>
</dbReference>
<sequence>MKTKLLTLGFFALTAFIPACVHAQNTYINDFEEGSPVVTATYGAEFAIVPNPVAVGNASANSGQIKRTSGAWYEIVRFATSFNVPANTSKYVHLRAMYTSSVIPNMSVRIDAAADNDGSADVHPTMDYTTPGAWQDMVFRIDGGETGVNPSQFLFFADASVNVLNNTDSFAYIDEIVLNDSETPFDLTAGTNAFAHNTVVKTYPNPTTNLWNFEAAHGQNLTGVQIIDALGKIVFTKNVTSDKLSVDASSFSNGLYFAKITSGTAIQTIRVIKN</sequence>
<feature type="chain" id="PRO_5001991708" description="Secretion system C-terminal sorting domain-containing protein" evidence="2">
    <location>
        <begin position="24"/>
        <end position="274"/>
    </location>
</feature>
<keyword evidence="1 2" id="KW-0732">Signal</keyword>
<dbReference type="AlphaFoldDB" id="A0A0A2M1F2"/>
<evidence type="ECO:0000313" key="4">
    <source>
        <dbReference type="EMBL" id="KGO86472.1"/>
    </source>
</evidence>
<organism evidence="4 5">
    <name type="scientific">Flavobacterium rivuli WB 3.3-2 = DSM 21788</name>
    <dbReference type="NCBI Taxonomy" id="1121895"/>
    <lineage>
        <taxon>Bacteria</taxon>
        <taxon>Pseudomonadati</taxon>
        <taxon>Bacteroidota</taxon>
        <taxon>Flavobacteriia</taxon>
        <taxon>Flavobacteriales</taxon>
        <taxon>Flavobacteriaceae</taxon>
        <taxon>Flavobacterium</taxon>
    </lineage>
</organism>
<dbReference type="Proteomes" id="UP000030152">
    <property type="component" value="Unassembled WGS sequence"/>
</dbReference>
<accession>A0A0A2M1F2</accession>
<evidence type="ECO:0000256" key="2">
    <source>
        <dbReference type="SAM" id="SignalP"/>
    </source>
</evidence>
<evidence type="ECO:0000256" key="1">
    <source>
        <dbReference type="ARBA" id="ARBA00022729"/>
    </source>
</evidence>
<dbReference type="InterPro" id="IPR026444">
    <property type="entry name" value="Secre_tail"/>
</dbReference>
<protein>
    <recommendedName>
        <fullName evidence="3">Secretion system C-terminal sorting domain-containing protein</fullName>
    </recommendedName>
</protein>
<feature type="domain" description="Secretion system C-terminal sorting" evidence="3">
    <location>
        <begin position="203"/>
        <end position="267"/>
    </location>
</feature>
<dbReference type="STRING" id="1121895.GCA_000378485_02655"/>
<keyword evidence="5" id="KW-1185">Reference proteome</keyword>
<dbReference type="NCBIfam" id="TIGR04183">
    <property type="entry name" value="Por_Secre_tail"/>
    <property type="match status" value="1"/>
</dbReference>
<evidence type="ECO:0000313" key="5">
    <source>
        <dbReference type="Proteomes" id="UP000030152"/>
    </source>
</evidence>
<reference evidence="4 5" key="1">
    <citation type="submission" date="2013-09" db="EMBL/GenBank/DDBJ databases">
        <authorList>
            <person name="Zeng Z."/>
            <person name="Chen C."/>
        </authorList>
    </citation>
    <scope>NUCLEOTIDE SEQUENCE [LARGE SCALE GENOMIC DNA]</scope>
    <source>
        <strain evidence="4 5">WB 3.3-2</strain>
    </source>
</reference>
<comment type="caution">
    <text evidence="4">The sequence shown here is derived from an EMBL/GenBank/DDBJ whole genome shotgun (WGS) entry which is preliminary data.</text>
</comment>
<feature type="signal peptide" evidence="2">
    <location>
        <begin position="1"/>
        <end position="23"/>
    </location>
</feature>
<dbReference type="Pfam" id="PF18962">
    <property type="entry name" value="Por_Secre_tail"/>
    <property type="match status" value="1"/>
</dbReference>
<dbReference type="RefSeq" id="WP_020213823.1">
    <property type="nucleotide sequence ID" value="NZ_JRLX01000010.1"/>
</dbReference>
<gene>
    <name evidence="4" type="ORF">Q765_11390</name>
</gene>
<name>A0A0A2M1F2_9FLAO</name>